<name>A0A3B0TMG6_9ZZZZ</name>
<dbReference type="InterPro" id="IPR008939">
    <property type="entry name" value="Lytic_TGlycosylase_superhlx_U"/>
</dbReference>
<evidence type="ECO:0000256" key="1">
    <source>
        <dbReference type="ARBA" id="ARBA00022729"/>
    </source>
</evidence>
<dbReference type="SUPFAM" id="SSF48435">
    <property type="entry name" value="Bacterial muramidases"/>
    <property type="match status" value="1"/>
</dbReference>
<keyword evidence="1" id="KW-0732">Signal</keyword>
<dbReference type="GO" id="GO:0004553">
    <property type="term" value="F:hydrolase activity, hydrolyzing O-glycosyl compounds"/>
    <property type="evidence" value="ECO:0007669"/>
    <property type="project" value="InterPro"/>
</dbReference>
<dbReference type="GO" id="GO:0042597">
    <property type="term" value="C:periplasmic space"/>
    <property type="evidence" value="ECO:0007669"/>
    <property type="project" value="InterPro"/>
</dbReference>
<reference evidence="2" key="1">
    <citation type="submission" date="2018-06" db="EMBL/GenBank/DDBJ databases">
        <authorList>
            <person name="Zhirakovskaya E."/>
        </authorList>
    </citation>
    <scope>NUCLEOTIDE SEQUENCE</scope>
</reference>
<evidence type="ECO:0000313" key="2">
    <source>
        <dbReference type="EMBL" id="VAW15682.1"/>
    </source>
</evidence>
<accession>A0A3B0TMG6</accession>
<dbReference type="EMBL" id="UOEO01000037">
    <property type="protein sequence ID" value="VAW15682.1"/>
    <property type="molecule type" value="Genomic_DNA"/>
</dbReference>
<proteinExistence type="predicted"/>
<dbReference type="Gene3D" id="1.25.20.10">
    <property type="entry name" value="Bacterial muramidases"/>
    <property type="match status" value="1"/>
</dbReference>
<evidence type="ECO:0008006" key="3">
    <source>
        <dbReference type="Google" id="ProtNLM"/>
    </source>
</evidence>
<feature type="non-terminal residue" evidence="2">
    <location>
        <position position="278"/>
    </location>
</feature>
<dbReference type="AlphaFoldDB" id="A0A3B0TMG6"/>
<gene>
    <name evidence="2" type="ORF">MNBD_ALPHA12-1796</name>
</gene>
<sequence>MFDYLQLRLDKLHKIILIGAFGLAALVAVSPSALAGDTIDSIIVGAINPNPSASNKRGSAAFRSALSLLNEQKYAAAYAQARQFSNALERRTIQWAAIYFGKGEVDYNSVVRFAADAPEFSSARLYKTRIEQALAKTNANKDVVIATLGGKMPLTVDGQIILAKAYIADGQTERAARIARQIWTRNFLKPEQEAVALKALSPLLSRQDHWKRAVYLLMNNQSQSAQRILKFLSPAQKSLALARIAVSRRQANAARLLDKVDPAYRGHALFQFSRAQLA</sequence>
<protein>
    <recommendedName>
        <fullName evidence="3">Soluble lytic murein transglycosylase</fullName>
    </recommendedName>
</protein>
<organism evidence="2">
    <name type="scientific">hydrothermal vent metagenome</name>
    <dbReference type="NCBI Taxonomy" id="652676"/>
    <lineage>
        <taxon>unclassified sequences</taxon>
        <taxon>metagenomes</taxon>
        <taxon>ecological metagenomes</taxon>
    </lineage>
</organism>